<dbReference type="Proteomes" id="UP000007879">
    <property type="component" value="Unassembled WGS sequence"/>
</dbReference>
<evidence type="ECO:0000256" key="2">
    <source>
        <dbReference type="ARBA" id="ARBA00022448"/>
    </source>
</evidence>
<dbReference type="GO" id="GO:0005765">
    <property type="term" value="C:lysosomal membrane"/>
    <property type="evidence" value="ECO:0007669"/>
    <property type="project" value="TreeGrafter"/>
</dbReference>
<evidence type="ECO:0000256" key="5">
    <source>
        <dbReference type="RuleBase" id="RU364010"/>
    </source>
</evidence>
<comment type="similarity">
    <text evidence="1 5">Belongs to the V-ATPase C subunit family.</text>
</comment>
<reference evidence="7" key="1">
    <citation type="journal article" date="2010" name="Nature">
        <title>The Amphimedon queenslandica genome and the evolution of animal complexity.</title>
        <authorList>
            <person name="Srivastava M."/>
            <person name="Simakov O."/>
            <person name="Chapman J."/>
            <person name="Fahey B."/>
            <person name="Gauthier M.E."/>
            <person name="Mitros T."/>
            <person name="Richards G.S."/>
            <person name="Conaco C."/>
            <person name="Dacre M."/>
            <person name="Hellsten U."/>
            <person name="Larroux C."/>
            <person name="Putnam N.H."/>
            <person name="Stanke M."/>
            <person name="Adamska M."/>
            <person name="Darling A."/>
            <person name="Degnan S.M."/>
            <person name="Oakley T.H."/>
            <person name="Plachetzki D.C."/>
            <person name="Zhai Y."/>
            <person name="Adamski M."/>
            <person name="Calcino A."/>
            <person name="Cummins S.F."/>
            <person name="Goodstein D.M."/>
            <person name="Harris C."/>
            <person name="Jackson D.J."/>
            <person name="Leys S.P."/>
            <person name="Shu S."/>
            <person name="Woodcroft B.J."/>
            <person name="Vervoort M."/>
            <person name="Kosik K.S."/>
            <person name="Manning G."/>
            <person name="Degnan B.M."/>
            <person name="Rokhsar D.S."/>
        </authorList>
    </citation>
    <scope>NUCLEOTIDE SEQUENCE [LARGE SCALE GENOMIC DNA]</scope>
</reference>
<dbReference type="EnsemblMetazoa" id="XM_003389472.3">
    <property type="protein sequence ID" value="XP_003389520.1"/>
    <property type="gene ID" value="LOC100632048"/>
</dbReference>
<dbReference type="Gene3D" id="3.30.70.100">
    <property type="match status" value="1"/>
</dbReference>
<dbReference type="InterPro" id="IPR036132">
    <property type="entry name" value="Vac_ATP_synth_c_sf"/>
</dbReference>
<evidence type="ECO:0000313" key="6">
    <source>
        <dbReference type="EnsemblMetazoa" id="Aqu2.1.20228_001"/>
    </source>
</evidence>
<protein>
    <recommendedName>
        <fullName evidence="5">V-type proton ATPase subunit C</fullName>
    </recommendedName>
</protein>
<comment type="subunit">
    <text evidence="5">V-ATPase is a heteromultimeric enzyme made up of two complexes: the ATP-hydrolytic V1 complex and the proton translocation V0 complex. The V1 complex consists of three catalytic AB heterodimers that form a heterohexamer, three peripheral stalks each consisting of EG heterodimers, one central rotor including subunits D and F, and the regulatory subunits C and H. The proton translocation complex V0 consists of the proton transport subunit a, a ring of proteolipid subunits c9c'', rotary subunit d, subunits e and f, and two accessory subunits.</text>
</comment>
<dbReference type="GO" id="GO:0000221">
    <property type="term" value="C:vacuolar proton-transporting V-type ATPase, V1 domain"/>
    <property type="evidence" value="ECO:0007669"/>
    <property type="project" value="TreeGrafter"/>
</dbReference>
<keyword evidence="4 5" id="KW-0406">Ion transport</keyword>
<dbReference type="GO" id="GO:0046961">
    <property type="term" value="F:proton-transporting ATPase activity, rotational mechanism"/>
    <property type="evidence" value="ECO:0007669"/>
    <property type="project" value="InterPro"/>
</dbReference>
<dbReference type="SUPFAM" id="SSF118203">
    <property type="entry name" value="Vacuolar ATP synthase subunit C"/>
    <property type="match status" value="1"/>
</dbReference>
<dbReference type="PANTHER" id="PTHR10137">
    <property type="entry name" value="V-TYPE PROTON ATPASE SUBUNIT C"/>
    <property type="match status" value="1"/>
</dbReference>
<gene>
    <name evidence="6" type="primary">100632048</name>
</gene>
<comment type="function">
    <text evidence="5">Subunit of the V1 complex of vacuolar(H+)-ATPase (V-ATPase), a multisubunit enzyme composed of a peripheral complex (V1) that hydrolyzes ATP and a membrane integral complex (V0) that translocates protons. V-ATPase is responsible for acidifying and maintaining the pH of intracellular compartments and in some cell types, is targeted to the plasma membrane, where it is responsible for acidifying the extracellular environment. Subunit C is necessary for the assembly of the catalytic sector of the enzyme and is likely to have a specific function in its catalytic activity.</text>
</comment>
<evidence type="ECO:0000256" key="3">
    <source>
        <dbReference type="ARBA" id="ARBA00022781"/>
    </source>
</evidence>
<dbReference type="OrthoDB" id="6605928at2759"/>
<name>I1F6H1_AMPQE</name>
<keyword evidence="2 5" id="KW-0813">Transport</keyword>
<evidence type="ECO:0000256" key="1">
    <source>
        <dbReference type="ARBA" id="ARBA00006138"/>
    </source>
</evidence>
<keyword evidence="3 5" id="KW-0375">Hydrogen ion transport</keyword>
<reference evidence="6" key="2">
    <citation type="submission" date="2017-05" db="UniProtKB">
        <authorList>
            <consortium name="EnsemblMetazoa"/>
        </authorList>
    </citation>
    <scope>IDENTIFICATION</scope>
</reference>
<dbReference type="KEGG" id="aqu:100632048"/>
<dbReference type="InParanoid" id="I1F6H1"/>
<evidence type="ECO:0000313" key="7">
    <source>
        <dbReference type="Proteomes" id="UP000007879"/>
    </source>
</evidence>
<dbReference type="Gene3D" id="1.20.1460.10">
    <property type="entry name" value="subunit c (vma5p) of the yeast v-atpase, domain 2"/>
    <property type="match status" value="1"/>
</dbReference>
<dbReference type="CDD" id="cd14785">
    <property type="entry name" value="V-ATPase_C"/>
    <property type="match status" value="1"/>
</dbReference>
<accession>I1F6H1</accession>
<dbReference type="HOGENOM" id="CLU_017554_3_0_1"/>
<organism evidence="6">
    <name type="scientific">Amphimedon queenslandica</name>
    <name type="common">Sponge</name>
    <dbReference type="NCBI Taxonomy" id="400682"/>
    <lineage>
        <taxon>Eukaryota</taxon>
        <taxon>Metazoa</taxon>
        <taxon>Porifera</taxon>
        <taxon>Demospongiae</taxon>
        <taxon>Heteroscleromorpha</taxon>
        <taxon>Haplosclerida</taxon>
        <taxon>Niphatidae</taxon>
        <taxon>Amphimedon</taxon>
    </lineage>
</organism>
<dbReference type="OMA" id="VMIWIHV"/>
<dbReference type="eggNOG" id="KOG2909">
    <property type="taxonomic scope" value="Eukaryota"/>
</dbReference>
<dbReference type="InterPro" id="IPR004907">
    <property type="entry name" value="ATPase_V1-cplx_csu"/>
</dbReference>
<dbReference type="STRING" id="400682.I1F6H1"/>
<dbReference type="AlphaFoldDB" id="I1F6H1"/>
<dbReference type="PhylomeDB" id="I1F6H1"/>
<sequence length="386" mass="44592">MASDNEYWLVAVPGGKSPEREWNAISEKLKPISSCFKFSIPDLKIGTLNSLVDLSDTLNRLDTFVEGVVRKMAHYMSDIIDPEDRDKLHENLLVGPGKLPMENYVARFSWDQAKFPLRQSPSALAENISKMVTQIDNDLKQKSSSYNTLKGNLQNIERKSVGNLMTRSLNGLVDPKFLITKSEYLQTLCVVVPKAMYKEWQHSYERLSDMVVPRSTELVTEDQEYGLFTVTVFKKIVDEFKLQAREKRFAVREYEHDPQALEAERKEKEKLERDLKRQFGPLMNWLKVNFSQVFSAWLHLKALRVFSESILRYGLDSNCVSLVLKPHRRSAKSVHQALNDKYYHLDSMPLKGSKGDDHIDIPGLGLNQAEYYPYVFFKMNLNVLEK</sequence>
<dbReference type="Gene3D" id="3.30.70.1180">
    <property type="entry name" value="Vacuolar atp synthase subunit c, domain 1"/>
    <property type="match status" value="1"/>
</dbReference>
<keyword evidence="7" id="KW-1185">Reference proteome</keyword>
<dbReference type="EnsemblMetazoa" id="Aqu2.1.20228_001">
    <property type="protein sequence ID" value="Aqu2.1.20228_001"/>
    <property type="gene ID" value="Aqu2.1.20228"/>
</dbReference>
<evidence type="ECO:0000256" key="4">
    <source>
        <dbReference type="ARBA" id="ARBA00023065"/>
    </source>
</evidence>
<dbReference type="FunFam" id="3.30.70.100:FF:000002">
    <property type="entry name" value="V-type proton ATPase subunit C"/>
    <property type="match status" value="1"/>
</dbReference>
<proteinExistence type="inferred from homology"/>
<dbReference type="PANTHER" id="PTHR10137:SF0">
    <property type="entry name" value="V-TYPE PROTON ATPASE SUBUNIT C"/>
    <property type="match status" value="1"/>
</dbReference>
<dbReference type="Pfam" id="PF03223">
    <property type="entry name" value="V-ATPase_C"/>
    <property type="match status" value="1"/>
</dbReference>